<dbReference type="Pfam" id="PF20252">
    <property type="entry name" value="BIG2_C"/>
    <property type="match status" value="1"/>
</dbReference>
<keyword evidence="3" id="KW-0813">Transport</keyword>
<evidence type="ECO:0000256" key="3">
    <source>
        <dbReference type="ARBA" id="ARBA00022448"/>
    </source>
</evidence>
<feature type="region of interest" description="Disordered" evidence="7">
    <location>
        <begin position="357"/>
        <end position="387"/>
    </location>
</feature>
<dbReference type="Pfam" id="PF01369">
    <property type="entry name" value="Sec7"/>
    <property type="match status" value="1"/>
</dbReference>
<dbReference type="InterPro" id="IPR011989">
    <property type="entry name" value="ARM-like"/>
</dbReference>
<feature type="compositionally biased region" description="Polar residues" evidence="7">
    <location>
        <begin position="653"/>
        <end position="664"/>
    </location>
</feature>
<evidence type="ECO:0000313" key="9">
    <source>
        <dbReference type="EMBL" id="KAI6649677.1"/>
    </source>
</evidence>
<dbReference type="SMART" id="SM00222">
    <property type="entry name" value="Sec7"/>
    <property type="match status" value="1"/>
</dbReference>
<dbReference type="Gene3D" id="1.10.1000.11">
    <property type="entry name" value="Arf Nucleotide-binding Site Opener,domain 2"/>
    <property type="match status" value="1"/>
</dbReference>
<evidence type="ECO:0000313" key="10">
    <source>
        <dbReference type="Proteomes" id="UP001165289"/>
    </source>
</evidence>
<accession>A0AAV7JLJ9</accession>
<feature type="domain" description="SEC7" evidence="8">
    <location>
        <begin position="689"/>
        <end position="879"/>
    </location>
</feature>
<evidence type="ECO:0000256" key="1">
    <source>
        <dbReference type="ARBA" id="ARBA00004370"/>
    </source>
</evidence>
<feature type="compositionally biased region" description="Polar residues" evidence="7">
    <location>
        <begin position="357"/>
        <end position="385"/>
    </location>
</feature>
<name>A0AAV7JLJ9_9METZ</name>
<dbReference type="PANTHER" id="PTHR10663">
    <property type="entry name" value="GUANYL-NUCLEOTIDE EXCHANGE FACTOR"/>
    <property type="match status" value="1"/>
</dbReference>
<keyword evidence="4" id="KW-0963">Cytoplasm</keyword>
<comment type="caution">
    <text evidence="9">The sequence shown here is derived from an EMBL/GenBank/DDBJ whole genome shotgun (WGS) entry which is preliminary data.</text>
</comment>
<dbReference type="PROSITE" id="PS50190">
    <property type="entry name" value="SEC7"/>
    <property type="match status" value="1"/>
</dbReference>
<dbReference type="InterPro" id="IPR035999">
    <property type="entry name" value="Sec7_dom_sf"/>
</dbReference>
<keyword evidence="5" id="KW-0653">Protein transport</keyword>
<dbReference type="InterPro" id="IPR015403">
    <property type="entry name" value="Mon2/Sec7/BIG1-like_HDS"/>
</dbReference>
<evidence type="ECO:0000256" key="6">
    <source>
        <dbReference type="ARBA" id="ARBA00023136"/>
    </source>
</evidence>
<feature type="region of interest" description="Disordered" evidence="7">
    <location>
        <begin position="649"/>
        <end position="685"/>
    </location>
</feature>
<dbReference type="Pfam" id="PF16213">
    <property type="entry name" value="DCB"/>
    <property type="match status" value="1"/>
</dbReference>
<dbReference type="PANTHER" id="PTHR10663:SF375">
    <property type="entry name" value="LD29171P"/>
    <property type="match status" value="1"/>
</dbReference>
<dbReference type="InterPro" id="IPR032691">
    <property type="entry name" value="Mon2/Sec7/BIG1-like_HUS"/>
</dbReference>
<dbReference type="EMBL" id="JAKMXF010000319">
    <property type="protein sequence ID" value="KAI6649677.1"/>
    <property type="molecule type" value="Genomic_DNA"/>
</dbReference>
<keyword evidence="6" id="KW-0472">Membrane</keyword>
<dbReference type="InterPro" id="IPR016024">
    <property type="entry name" value="ARM-type_fold"/>
</dbReference>
<dbReference type="InterPro" id="IPR032629">
    <property type="entry name" value="DCB_dom"/>
</dbReference>
<dbReference type="Pfam" id="PF12783">
    <property type="entry name" value="Sec7-like_HUS"/>
    <property type="match status" value="1"/>
</dbReference>
<dbReference type="GO" id="GO:0016020">
    <property type="term" value="C:membrane"/>
    <property type="evidence" value="ECO:0007669"/>
    <property type="project" value="UniProtKB-SubCell"/>
</dbReference>
<dbReference type="GO" id="GO:0005737">
    <property type="term" value="C:cytoplasm"/>
    <property type="evidence" value="ECO:0007669"/>
    <property type="project" value="UniProtKB-SubCell"/>
</dbReference>
<dbReference type="InterPro" id="IPR046455">
    <property type="entry name" value="Sec7/BIG1-like_C"/>
</dbReference>
<sequence>MSTEAPHEFLRKSLERILSEREIRKDSSHGIEKACQQTLRALNAIFPSSRTSTDSKEDKTSVDSVKSSVLPPPRTSAEDHFSADMYFLPFELVCYSKLPKLTRIALDTVEKLISYGHLTGKITDPVHAHKLLIDSIIKAVSSCFHGEKTDFHVQLQILKALLALVNSPSCSIHAKNLRKIIRTCINIYLATNKMPTVQTTAKATLTQMLNVVFHKIETNPILFAQAQSRMDISIKPSFSERRTPISTEQTTPTNERAPQQEDFPIIPTPTSLETSSEPVEMNISEIAQFSSNSSLHDQIEQNPALAPINDLVESSLPITDQDFPDAIPIDVPFIDDQSEIGDTDSTTVETPTLDESISYSHNQSGATPDTKIFVTQPSNTDSNGASEKEIERSKLCLKDAADLFYMLCTISDKQLAELHNPKSYEIRLKVILLEMILIVLDNSGPVFRTDPTFIKIVREYLCQSLSINVISPVLEVFELAITIFLVVVGLFKIYLKAQIEVFFKEIIFNILDSHTSSYEHKWIVLHTLTKICSDSQLLLDLYLNYDCDLDYVNVFEMLINVLTRTSKSTNLVKLGVISSTQERELKYKSLECLVLILRCLVDWSSELHYNPNQENADFSIVNNAPNPYKHDVDLYLRTVLSKRVEGVPRRSGSHTTLQSVSAGSTVDGELSEIGDRSPSLQSFDDDPEQFESFKQKKELMDKGLALFKKSPKKGITYLQENNLIGKTAEDVSDFFHHYERLDKASVGDFLSENTDFSKTTMYAYVDAFDFHKIDLLAALRIFLSAGFRLPGEAQKVDRLMEKFAARYIDTNPQNEIFASADAAYVLAFSIIMLTTDLHNDQVKVKMTKEDYIKMNRGINESKDLPRDYLEAIYEEVSKEEIKMSYASVNISRTPSLSYKNQTLRKQAFCQETELITKNAQMLIREAGKKESNFTSAKQIEHVRPMFKGGWTSFLSAFSLALKENDDIDIIYLCLDGLKNSIRIACVFMLDLERNAFIQSLTKFTLLVSGLGEMKVKNIETIKTLVTIAYTDGNYLQDSWLEVLKVISQLEMAQLIGTGVKPQFISIVKEKDLKIVKESTSFFKKEDHSSIDAVLGGIGKDKSKVAIVKESMEETSSQSIVVAVDRIFTSSTKLGGDAIVDFVRCLCAVSMEELNASSGPRMFSLQKIVEISYYNMGRIRLEWSRIWTVLGEHFNSVGCHPDEDIALFAIDSLKQLALKFIEKGELTNFHFQKEFLKPFHYIISSDISLKIKDMIVRCFSQMVQAQAKNVRSGWKCIFGVFQVAAGDSEESVVFLAFETISMIFQYHFPSTIESFQEAMKCLSEFACNSNFPDISMEAIRLFRNTAKQVHDYPDLFYEQISHQSSGEGTFHLDQEKVWLRGWLPVLVELASVMSRCMLDVRTRGLTVMFEIIKTYGGKLLPNWWNDLFALIFRIFDPSKLPEMVEKSEWMTTTCNHALYALIDVFTQYFNILASSQFQQVLDQLVWCVQQENEQLACSGTNCLENLVIYNGALFSAHFWDTTIEYIWKVYTFTEPTELIDILENTLKVAAKVEIQVQEEIHEEAIVPDIEAEDPITPVSSNKFISPEILHKETHPSTDSDSNISLDLETINDFTIVDEDHNLPSKTVCEASEGPGVTSVIPQPRESISSVETGELPEIQLEKKTNSLPDSQQEKLHRFNVVQLELIRAIDHILFYPTTTKYENDFIFNLKNTANQFNGKIRPKLDPRGMFSKLSTPQLLSLNECLSKSHQNSNQILALDEELSKDVRNYKNIYFQKLLLIDIETTSIATGFRILFHLLFSTEHESMHQHIEKTLTNLAEHALKTFLILQSPLSIEPWTRVILLYFYYLTHIQQGAYFKRHLSIIYPLLIKVLQQAPVYSSHNLAYNMSLLFEKIGIEFAI</sequence>
<feature type="compositionally biased region" description="Polar residues" evidence="7">
    <location>
        <begin position="244"/>
        <end position="257"/>
    </location>
</feature>
<dbReference type="FunFam" id="1.10.1000.11:FF:000003">
    <property type="entry name" value="Brefeldin A-inhibited guanine nucleotide-exchange protein 1"/>
    <property type="match status" value="1"/>
</dbReference>
<dbReference type="GO" id="GO:0005085">
    <property type="term" value="F:guanyl-nucleotide exchange factor activity"/>
    <property type="evidence" value="ECO:0007669"/>
    <property type="project" value="InterPro"/>
</dbReference>
<dbReference type="Pfam" id="PF09324">
    <property type="entry name" value="Sec7-like_HDS"/>
    <property type="match status" value="1"/>
</dbReference>
<dbReference type="GO" id="GO:0032012">
    <property type="term" value="P:regulation of ARF protein signal transduction"/>
    <property type="evidence" value="ECO:0007669"/>
    <property type="project" value="InterPro"/>
</dbReference>
<organism evidence="9 10">
    <name type="scientific">Oopsacas minuta</name>
    <dbReference type="NCBI Taxonomy" id="111878"/>
    <lineage>
        <taxon>Eukaryota</taxon>
        <taxon>Metazoa</taxon>
        <taxon>Porifera</taxon>
        <taxon>Hexactinellida</taxon>
        <taxon>Hexasterophora</taxon>
        <taxon>Lyssacinosida</taxon>
        <taxon>Leucopsacidae</taxon>
        <taxon>Oopsacas</taxon>
    </lineage>
</organism>
<dbReference type="GO" id="GO:0015031">
    <property type="term" value="P:protein transport"/>
    <property type="evidence" value="ECO:0007669"/>
    <property type="project" value="UniProtKB-KW"/>
</dbReference>
<keyword evidence="10" id="KW-1185">Reference proteome</keyword>
<evidence type="ECO:0000256" key="5">
    <source>
        <dbReference type="ARBA" id="ARBA00022927"/>
    </source>
</evidence>
<dbReference type="Proteomes" id="UP001165289">
    <property type="component" value="Unassembled WGS sequence"/>
</dbReference>
<protein>
    <submittedName>
        <fullName evidence="9">Brefeldin A-inhibited guanine nucleotide-exchange protein 1</fullName>
    </submittedName>
</protein>
<dbReference type="Gene3D" id="1.25.10.10">
    <property type="entry name" value="Leucine-rich Repeat Variant"/>
    <property type="match status" value="1"/>
</dbReference>
<feature type="region of interest" description="Disordered" evidence="7">
    <location>
        <begin position="49"/>
        <end position="74"/>
    </location>
</feature>
<gene>
    <name evidence="9" type="ORF">LOD99_6681</name>
</gene>
<evidence type="ECO:0000256" key="4">
    <source>
        <dbReference type="ARBA" id="ARBA00022490"/>
    </source>
</evidence>
<evidence type="ECO:0000259" key="8">
    <source>
        <dbReference type="PROSITE" id="PS50190"/>
    </source>
</evidence>
<proteinExistence type="predicted"/>
<dbReference type="CDD" id="cd00171">
    <property type="entry name" value="Sec7"/>
    <property type="match status" value="1"/>
</dbReference>
<evidence type="ECO:0000256" key="2">
    <source>
        <dbReference type="ARBA" id="ARBA00004496"/>
    </source>
</evidence>
<dbReference type="SUPFAM" id="SSF48371">
    <property type="entry name" value="ARM repeat"/>
    <property type="match status" value="1"/>
</dbReference>
<comment type="subcellular location">
    <subcellularLocation>
        <location evidence="2">Cytoplasm</location>
    </subcellularLocation>
    <subcellularLocation>
        <location evidence="1">Membrane</location>
    </subcellularLocation>
</comment>
<dbReference type="Gene3D" id="1.10.220.20">
    <property type="match status" value="1"/>
</dbReference>
<dbReference type="InterPro" id="IPR023394">
    <property type="entry name" value="Sec7_C_sf"/>
</dbReference>
<evidence type="ECO:0000256" key="7">
    <source>
        <dbReference type="SAM" id="MobiDB-lite"/>
    </source>
</evidence>
<dbReference type="InterPro" id="IPR000904">
    <property type="entry name" value="Sec7_dom"/>
</dbReference>
<dbReference type="SUPFAM" id="SSF48425">
    <property type="entry name" value="Sec7 domain"/>
    <property type="match status" value="1"/>
</dbReference>
<reference evidence="9 10" key="1">
    <citation type="journal article" date="2023" name="BMC Biol.">
        <title>The compact genome of the sponge Oopsacas minuta (Hexactinellida) is lacking key metazoan core genes.</title>
        <authorList>
            <person name="Santini S."/>
            <person name="Schenkelaars Q."/>
            <person name="Jourda C."/>
            <person name="Duchesne M."/>
            <person name="Belahbib H."/>
            <person name="Rocher C."/>
            <person name="Selva M."/>
            <person name="Riesgo A."/>
            <person name="Vervoort M."/>
            <person name="Leys S.P."/>
            <person name="Kodjabachian L."/>
            <person name="Le Bivic A."/>
            <person name="Borchiellini C."/>
            <person name="Claverie J.M."/>
            <person name="Renard E."/>
        </authorList>
    </citation>
    <scope>NUCLEOTIDE SEQUENCE [LARGE SCALE GENOMIC DNA]</scope>
    <source>
        <strain evidence="9">SPO-2</strain>
    </source>
</reference>
<dbReference type="FunFam" id="1.10.220.20:FF:000002">
    <property type="entry name" value="Brefeldin A-inhibited guanine nucleotide-exchange protein 1"/>
    <property type="match status" value="1"/>
</dbReference>
<feature type="region of interest" description="Disordered" evidence="7">
    <location>
        <begin position="235"/>
        <end position="265"/>
    </location>
</feature>